<accession>M1VAN8</accession>
<evidence type="ECO:0000256" key="3">
    <source>
        <dbReference type="ARBA" id="ARBA00022917"/>
    </source>
</evidence>
<feature type="compositionally biased region" description="Gly residues" evidence="4">
    <location>
        <begin position="1246"/>
        <end position="1260"/>
    </location>
</feature>
<keyword evidence="2 6" id="KW-0396">Initiation factor</keyword>
<dbReference type="GeneID" id="16996298"/>
<evidence type="ECO:0000313" key="6">
    <source>
        <dbReference type="EMBL" id="BAM82204.1"/>
    </source>
</evidence>
<organism evidence="6 7">
    <name type="scientific">Cyanidioschyzon merolae (strain NIES-3377 / 10D)</name>
    <name type="common">Unicellular red alga</name>
    <dbReference type="NCBI Taxonomy" id="280699"/>
    <lineage>
        <taxon>Eukaryota</taxon>
        <taxon>Rhodophyta</taxon>
        <taxon>Bangiophyceae</taxon>
        <taxon>Cyanidiales</taxon>
        <taxon>Cyanidiaceae</taxon>
        <taxon>Cyanidioschyzon</taxon>
    </lineage>
</organism>
<dbReference type="eggNOG" id="KOG0401">
    <property type="taxonomic scope" value="Eukaryota"/>
</dbReference>
<evidence type="ECO:0000256" key="4">
    <source>
        <dbReference type="SAM" id="MobiDB-lite"/>
    </source>
</evidence>
<dbReference type="PANTHER" id="PTHR23253">
    <property type="entry name" value="EUKARYOTIC TRANSLATION INITIATION FACTOR 4 GAMMA"/>
    <property type="match status" value="1"/>
</dbReference>
<feature type="compositionally biased region" description="Low complexity" evidence="4">
    <location>
        <begin position="394"/>
        <end position="412"/>
    </location>
</feature>
<feature type="compositionally biased region" description="Basic and acidic residues" evidence="4">
    <location>
        <begin position="720"/>
        <end position="729"/>
    </location>
</feature>
<dbReference type="EMBL" id="AP006499">
    <property type="protein sequence ID" value="BAM82204.1"/>
    <property type="molecule type" value="Genomic_DNA"/>
</dbReference>
<dbReference type="SMART" id="SM00543">
    <property type="entry name" value="MIF4G"/>
    <property type="match status" value="1"/>
</dbReference>
<dbReference type="InterPro" id="IPR016024">
    <property type="entry name" value="ARM-type_fold"/>
</dbReference>
<feature type="region of interest" description="Disordered" evidence="4">
    <location>
        <begin position="500"/>
        <end position="597"/>
    </location>
</feature>
<evidence type="ECO:0000256" key="1">
    <source>
        <dbReference type="ARBA" id="ARBA00005775"/>
    </source>
</evidence>
<evidence type="ECO:0000256" key="2">
    <source>
        <dbReference type="ARBA" id="ARBA00022540"/>
    </source>
</evidence>
<dbReference type="STRING" id="280699.M1VAN8"/>
<feature type="region of interest" description="Disordered" evidence="4">
    <location>
        <begin position="1"/>
        <end position="97"/>
    </location>
</feature>
<keyword evidence="7" id="KW-1185">Reference proteome</keyword>
<feature type="compositionally biased region" description="Low complexity" evidence="4">
    <location>
        <begin position="1325"/>
        <end position="1335"/>
    </location>
</feature>
<feature type="region of interest" description="Disordered" evidence="4">
    <location>
        <begin position="345"/>
        <end position="418"/>
    </location>
</feature>
<feature type="compositionally biased region" description="Low complexity" evidence="4">
    <location>
        <begin position="507"/>
        <end position="518"/>
    </location>
</feature>
<feature type="compositionally biased region" description="Polar residues" evidence="4">
    <location>
        <begin position="1"/>
        <end position="10"/>
    </location>
</feature>
<feature type="compositionally biased region" description="Gly residues" evidence="4">
    <location>
        <begin position="865"/>
        <end position="884"/>
    </location>
</feature>
<feature type="region of interest" description="Disordered" evidence="4">
    <location>
        <begin position="1480"/>
        <end position="1512"/>
    </location>
</feature>
<feature type="compositionally biased region" description="Polar residues" evidence="4">
    <location>
        <begin position="1498"/>
        <end position="1512"/>
    </location>
</feature>
<feature type="compositionally biased region" description="Basic and acidic residues" evidence="4">
    <location>
        <begin position="777"/>
        <end position="786"/>
    </location>
</feature>
<evidence type="ECO:0000259" key="5">
    <source>
        <dbReference type="SMART" id="SM00543"/>
    </source>
</evidence>
<feature type="region of interest" description="Disordered" evidence="4">
    <location>
        <begin position="720"/>
        <end position="821"/>
    </location>
</feature>
<dbReference type="GO" id="GO:0003743">
    <property type="term" value="F:translation initiation factor activity"/>
    <property type="evidence" value="ECO:0007669"/>
    <property type="project" value="UniProtKB-KW"/>
</dbReference>
<reference evidence="6 7" key="2">
    <citation type="journal article" date="2007" name="BMC Biol.">
        <title>A 100%-complete sequence reveals unusually simple genomic features in the hot-spring red alga Cyanidioschyzon merolae.</title>
        <authorList>
            <person name="Nozaki H."/>
            <person name="Takano H."/>
            <person name="Misumi O."/>
            <person name="Terasawa K."/>
            <person name="Matsuzaki M."/>
            <person name="Maruyama S."/>
            <person name="Nishida K."/>
            <person name="Yagisawa F."/>
            <person name="Yoshida Y."/>
            <person name="Fujiwara T."/>
            <person name="Takio S."/>
            <person name="Tamura K."/>
            <person name="Chung S.J."/>
            <person name="Nakamura S."/>
            <person name="Kuroiwa H."/>
            <person name="Tanaka K."/>
            <person name="Sato N."/>
            <person name="Kuroiwa T."/>
        </authorList>
    </citation>
    <scope>NUCLEOTIDE SEQUENCE [LARGE SCALE GENOMIC DNA]</scope>
    <source>
        <strain evidence="6 7">10D</strain>
    </source>
</reference>
<dbReference type="Proteomes" id="UP000007014">
    <property type="component" value="Chromosome 17"/>
</dbReference>
<name>M1VAN8_CYAM1</name>
<proteinExistence type="inferred from homology"/>
<dbReference type="Pfam" id="PF02854">
    <property type="entry name" value="MIF4G"/>
    <property type="match status" value="1"/>
</dbReference>
<feature type="compositionally biased region" description="Acidic residues" evidence="4">
    <location>
        <begin position="794"/>
        <end position="810"/>
    </location>
</feature>
<dbReference type="RefSeq" id="XP_005538240.1">
    <property type="nucleotide sequence ID" value="XM_005538183.1"/>
</dbReference>
<feature type="compositionally biased region" description="Basic residues" evidence="4">
    <location>
        <begin position="922"/>
        <end position="933"/>
    </location>
</feature>
<keyword evidence="3" id="KW-0648">Protein biosynthesis</keyword>
<feature type="compositionally biased region" description="Polar residues" evidence="4">
    <location>
        <begin position="350"/>
        <end position="379"/>
    </location>
</feature>
<sequence>MEKSSLQPSSERPVGGAHCDAKRQVAGSAATGTGAAGVGGSAALGTPSSQSGVGARTSGYAAIVSRGSATGGGGAVASHPSGTTPVDSGAPGGNGAAVQHKISIEPEGPTAATAVGRSTAGVPAGGGGAAQTFAPVDGRMPVNPGTMSPWSSNIALATNSTNWGGAIPAAVAGADATSGRGGNAAAYGGGMVRAPPPSTVGSIARPGPAAHHGRSPYAGASSRPSASTRGAPAAAFARDGTSSAYGPNVVYGGGSGSGGISHMGAMGMTSFSGATAYMNPNEMAAYMPDMQQAAGFNMYVPPQYYGGLRNPMIGGTEYIPYGMPFNPAANAAAFYRQQYQQQARAPMNTGVATSSDRSVSPLAGNSSNTNGEIDVQTATVAAPPSGSVRSNAHASSVATRAAGSTTSSPSSSGEVAPDAMGILPNLGITGEGTVLMRAGGERNVTGFQGFASSAAPMNREVDRPLVPPIPPRREKKILKIVDPETGKEINLGSVQEELATATGHGQPAKAPDAKAPAAETSEEERAPQVPANSAAEETRGPEVSQIEVEDGLARGPDAASSGIRKQPVEHGLPATPLPESESLDRPNEKESLGATRPELEEFRSAAVRAQFDSANFAVHSETRDRFDVRVEHDSASTAGLLQPENTSTGMVSDAGDVKSVVSAESAKVDVSTQNGYFESPYREVSPAIAVQDTLEPSSTRVAETELVAMTKALADVRIETQEDRTEASEQQKAPSTAEPSAMDTVHAEARTAATAQRDKPSEPTEEADMDSSPLEMTPHESDREDILSTVDTEPVPDDASESSSLVDDEETTHPGVLVFGPGERRMYPREWLLRMRDICVECPPEVHQCEIRAGASFESVQQRRSGGGGGGGGGGGRARHGTGGTASSRGAPGAGKGDGMDLANARARAPPVASTGGESDRRGHRGGGGRGNRRGANAAVIEEALALLPRAENAWRPRKVPESEVERKVRTVRSILNKLTLEKFEPLYQQLLSINIDSLEVLRGVVKEIFEKALLEPNFGAMYAELCARLAVDLEKVIEGNEAFIEDGKLQTFKRILLRYCQREFEGNSSPVIPEGASPEEAQEIATKAKLRMLGNMVFIGHLYRNKLLSDKVIHASCFATLLKLSNQPQPDEDAIECMCKLMTTVGEKLDNSNPKSRELMREYFAKFVEMSQRPDLPARFRFMLQDLIDLRNNRWVQRRSDGGARTIREIHEQVRREQLQQQQLKRRPSGLLLSGPSGRRIPGSAGNGPGSTSLGGGGASAHAQTPSPRMMTPVMSNDARRERSSSALQPGWERVQRAVPETKEAARALDLGTVRLRPHGGRRSPAPSAASTPSLGTPRNSFAALQDEQMPLSPEPTSGTDEVDSEQPAAGIAERSERSSAHPSATQADEMEKIPEWEPNRVERRAKTIYDEWMALRDVKEARLALAEVPPRSRAALVANIVQRSLDLSGEQREHLLRLFTETVHARLVPLDDIATAEPVANDTRSGADASARVAPDQQTPLPGEHSNSSLVRPLEPMHLRRATTLILADLEDLVIDHPRALSFLAHWLAHCLVQTTVAADTQEQRAQPQGAGVSLWGRPVTARDAAAALRELLLPVVDSWLANGSDLALPLVAHTADALRTRSPLFTDDQLAAFLRALALPWAAWATAATGASGASATDQDVSRHIRAEFARVGLETVWSNVASAAAAD</sequence>
<feature type="compositionally biased region" description="Basic and acidic residues" evidence="4">
    <location>
        <begin position="582"/>
        <end position="597"/>
    </location>
</feature>
<dbReference type="InterPro" id="IPR003890">
    <property type="entry name" value="MIF4G-like_typ-3"/>
</dbReference>
<dbReference type="PANTHER" id="PTHR23253:SF9">
    <property type="entry name" value="EUKARYOTIC TRANSLATION INITIATION FACTOR 4 GAMMA 2"/>
    <property type="match status" value="1"/>
</dbReference>
<gene>
    <name evidence="6" type="ORF">CYME_CMQ348C</name>
</gene>
<feature type="region of interest" description="Disordered" evidence="4">
    <location>
        <begin position="202"/>
        <end position="234"/>
    </location>
</feature>
<protein>
    <submittedName>
        <fullName evidence="6">Eukaryotic translation initiation factor eIF-4F</fullName>
    </submittedName>
</protein>
<dbReference type="Gramene" id="CMQ348CT">
    <property type="protein sequence ID" value="CMQ348CT"/>
    <property type="gene ID" value="CMQ348C"/>
</dbReference>
<dbReference type="HOGENOM" id="CLU_241186_0_0_1"/>
<dbReference type="GO" id="GO:0016281">
    <property type="term" value="C:eukaryotic translation initiation factor 4F complex"/>
    <property type="evidence" value="ECO:0007669"/>
    <property type="project" value="TreeGrafter"/>
</dbReference>
<dbReference type="KEGG" id="cme:CYME_CMQ348C"/>
<feature type="compositionally biased region" description="Basic and acidic residues" evidence="4">
    <location>
        <begin position="1295"/>
        <end position="1308"/>
    </location>
</feature>
<feature type="domain" description="MIF4G" evidence="5">
    <location>
        <begin position="969"/>
        <end position="1195"/>
    </location>
</feature>
<feature type="region of interest" description="Disordered" evidence="4">
    <location>
        <begin position="858"/>
        <end position="935"/>
    </location>
</feature>
<reference evidence="6 7" key="1">
    <citation type="journal article" date="2004" name="Nature">
        <title>Genome sequence of the ultrasmall unicellular red alga Cyanidioschyzon merolae 10D.</title>
        <authorList>
            <person name="Matsuzaki M."/>
            <person name="Misumi O."/>
            <person name="Shin-i T."/>
            <person name="Maruyama S."/>
            <person name="Takahara M."/>
            <person name="Miyagishima S."/>
            <person name="Mori T."/>
            <person name="Nishida K."/>
            <person name="Yagisawa F."/>
            <person name="Nishida K."/>
            <person name="Yoshida Y."/>
            <person name="Nishimura Y."/>
            <person name="Nakao S."/>
            <person name="Kobayashi T."/>
            <person name="Momoyama Y."/>
            <person name="Higashiyama T."/>
            <person name="Minoda A."/>
            <person name="Sano M."/>
            <person name="Nomoto H."/>
            <person name="Oishi K."/>
            <person name="Hayashi H."/>
            <person name="Ohta F."/>
            <person name="Nishizaka S."/>
            <person name="Haga S."/>
            <person name="Miura S."/>
            <person name="Morishita T."/>
            <person name="Kabeya Y."/>
            <person name="Terasawa K."/>
            <person name="Suzuki Y."/>
            <person name="Ishii Y."/>
            <person name="Asakawa S."/>
            <person name="Takano H."/>
            <person name="Ohta N."/>
            <person name="Kuroiwa H."/>
            <person name="Tanaka K."/>
            <person name="Shimizu N."/>
            <person name="Sugano S."/>
            <person name="Sato N."/>
            <person name="Nozaki H."/>
            <person name="Ogasawara N."/>
            <person name="Kohara Y."/>
            <person name="Kuroiwa T."/>
        </authorList>
    </citation>
    <scope>NUCLEOTIDE SEQUENCE [LARGE SCALE GENOMIC DNA]</scope>
    <source>
        <strain evidence="6 7">10D</strain>
    </source>
</reference>
<evidence type="ECO:0000313" key="7">
    <source>
        <dbReference type="Proteomes" id="UP000007014"/>
    </source>
</evidence>
<dbReference type="GO" id="GO:0003729">
    <property type="term" value="F:mRNA binding"/>
    <property type="evidence" value="ECO:0007669"/>
    <property type="project" value="TreeGrafter"/>
</dbReference>
<feature type="region of interest" description="Disordered" evidence="4">
    <location>
        <begin position="1219"/>
        <end position="1394"/>
    </location>
</feature>
<dbReference type="OMA" id="PRGGPNM"/>
<comment type="similarity">
    <text evidence="1">Belongs to the eukaryotic initiation factor 4G family.</text>
</comment>
<dbReference type="OrthoDB" id="514777at2759"/>
<dbReference type="Gene3D" id="1.25.40.180">
    <property type="match status" value="2"/>
</dbReference>
<dbReference type="SUPFAM" id="SSF48371">
    <property type="entry name" value="ARM repeat"/>
    <property type="match status" value="2"/>
</dbReference>